<reference evidence="1" key="1">
    <citation type="journal article" date="2014" name="Front. Microbiol.">
        <title>High frequency of phylogenetically diverse reductive dehalogenase-homologous genes in deep subseafloor sedimentary metagenomes.</title>
        <authorList>
            <person name="Kawai M."/>
            <person name="Futagami T."/>
            <person name="Toyoda A."/>
            <person name="Takaki Y."/>
            <person name="Nishi S."/>
            <person name="Hori S."/>
            <person name="Arai W."/>
            <person name="Tsubouchi T."/>
            <person name="Morono Y."/>
            <person name="Uchiyama I."/>
            <person name="Ito T."/>
            <person name="Fujiyama A."/>
            <person name="Inagaki F."/>
            <person name="Takami H."/>
        </authorList>
    </citation>
    <scope>NUCLEOTIDE SEQUENCE</scope>
    <source>
        <strain evidence="1">Expedition CK06-06</strain>
    </source>
</reference>
<proteinExistence type="predicted"/>
<gene>
    <name evidence="1" type="ORF">S06H3_65210</name>
</gene>
<comment type="caution">
    <text evidence="1">The sequence shown here is derived from an EMBL/GenBank/DDBJ whole genome shotgun (WGS) entry which is preliminary data.</text>
</comment>
<dbReference type="EMBL" id="BARV01043817">
    <property type="protein sequence ID" value="GAI66453.1"/>
    <property type="molecule type" value="Genomic_DNA"/>
</dbReference>
<organism evidence="1">
    <name type="scientific">marine sediment metagenome</name>
    <dbReference type="NCBI Taxonomy" id="412755"/>
    <lineage>
        <taxon>unclassified sequences</taxon>
        <taxon>metagenomes</taxon>
        <taxon>ecological metagenomes</taxon>
    </lineage>
</organism>
<sequence>CKKLYDEIKSIEPKSEFITMLDEAPNLIAFK</sequence>
<dbReference type="AlphaFoldDB" id="X1QE27"/>
<protein>
    <submittedName>
        <fullName evidence="1">Uncharacterized protein</fullName>
    </submittedName>
</protein>
<feature type="non-terminal residue" evidence="1">
    <location>
        <position position="1"/>
    </location>
</feature>
<accession>X1QE27</accession>
<evidence type="ECO:0000313" key="1">
    <source>
        <dbReference type="EMBL" id="GAI66453.1"/>
    </source>
</evidence>
<name>X1QE27_9ZZZZ</name>